<keyword evidence="1" id="KW-0812">Transmembrane</keyword>
<comment type="caution">
    <text evidence="3">The sequence shown here is derived from an EMBL/GenBank/DDBJ whole genome shotgun (WGS) entry which is preliminary data.</text>
</comment>
<keyword evidence="1" id="KW-0472">Membrane</keyword>
<proteinExistence type="predicted"/>
<dbReference type="PANTHER" id="PTHR43081:SF1">
    <property type="entry name" value="ADENYLATE CYCLASE, TERMINAL-DIFFERENTIATION SPECIFIC"/>
    <property type="match status" value="1"/>
</dbReference>
<evidence type="ECO:0000313" key="4">
    <source>
        <dbReference type="Proteomes" id="UP001595756"/>
    </source>
</evidence>
<sequence>MMAWLFRGKRGLRAAGLLVLVLLMLWQADAFRRPGLGGPLDRLDAVLYDWRFQMLPPQRAADLPIVIVDLDEATQQREGRWPWDRAKVAALIQALRAQGAALIGFDVVFSEPGPNPVRQLLQADALPVELSAMLAGQTEAFDGDAILARTLDPYVLLGFFMHADGGDAGQLPAPFMVLPPEAAAATTTRALPDYTASLPQLTETGAGGGFVVAVPDPDGIVRRVPMVLRRGADVYPALSLEMARLALGAPWLRLEQADRGDQRVLTGVRIGRDARVPLDEQGNLLVPYRGRAGSFTTISATGVLRGDAPAESLAALQDAFVLVGTSALGLADLRTTPLQTGYPGVETHANVLDAVLQAALGRDAFYVQPDWTPGAVLALMLGLGLLLALGLPGRSPRLMMGCAVAGLLALVAANGWAWDHLHVALPLAALMLLVVSLAVLNIVGGYVTANRQRHAIQSLFGEYVPAAYVERMVASPDSVHLSGEQRPMTVLFADIRNFTSLSEHLSAGELKDLLSRYLSSVTEVIFQHQGTIDKYVGDMVMAFWNAPLDDERHAVHAVRAALDMQACMARVRAEFEAAGLPVFRIGIGLNTGSMNVGDMGSRYRRAYTVLGDAVNLGSRLESLTAYYGVPILVSDATRAQAPDFVYRTVDRIRVKGRRDVVEASEPVCEAGRAGPELLDRLARFEQAIADYRARRWLQARAALIRLRAEDPDGGALYAVYLDRMADVDPAGLPADWDAVHDHLQK</sequence>
<dbReference type="CDD" id="cd07302">
    <property type="entry name" value="CHD"/>
    <property type="match status" value="1"/>
</dbReference>
<dbReference type="Pfam" id="PF05226">
    <property type="entry name" value="CHASE2"/>
    <property type="match status" value="1"/>
</dbReference>
<reference evidence="4" key="1">
    <citation type="journal article" date="2019" name="Int. J. Syst. Evol. Microbiol.">
        <title>The Global Catalogue of Microorganisms (GCM) 10K type strain sequencing project: providing services to taxonomists for standard genome sequencing and annotation.</title>
        <authorList>
            <consortium name="The Broad Institute Genomics Platform"/>
            <consortium name="The Broad Institute Genome Sequencing Center for Infectious Disease"/>
            <person name="Wu L."/>
            <person name="Ma J."/>
        </authorList>
    </citation>
    <scope>NUCLEOTIDE SEQUENCE [LARGE SCALE GENOMIC DNA]</scope>
    <source>
        <strain evidence="4">CGMCC 1.19029</strain>
    </source>
</reference>
<dbReference type="SMART" id="SM00044">
    <property type="entry name" value="CYCc"/>
    <property type="match status" value="1"/>
</dbReference>
<name>A0ABV8RWG4_9BURK</name>
<accession>A0ABV8RWG4</accession>
<evidence type="ECO:0000259" key="2">
    <source>
        <dbReference type="PROSITE" id="PS50125"/>
    </source>
</evidence>
<feature type="transmembrane region" description="Helical" evidence="1">
    <location>
        <begin position="371"/>
        <end position="391"/>
    </location>
</feature>
<dbReference type="RefSeq" id="WP_376812179.1">
    <property type="nucleotide sequence ID" value="NZ_JBHSDY010000003.1"/>
</dbReference>
<feature type="transmembrane region" description="Helical" evidence="1">
    <location>
        <begin position="398"/>
        <end position="418"/>
    </location>
</feature>
<dbReference type="Gene3D" id="3.30.70.1230">
    <property type="entry name" value="Nucleotide cyclase"/>
    <property type="match status" value="1"/>
</dbReference>
<organism evidence="3 4">
    <name type="scientific">Castellaniella hirudinis</name>
    <dbReference type="NCBI Taxonomy" id="1144617"/>
    <lineage>
        <taxon>Bacteria</taxon>
        <taxon>Pseudomonadati</taxon>
        <taxon>Pseudomonadota</taxon>
        <taxon>Betaproteobacteria</taxon>
        <taxon>Burkholderiales</taxon>
        <taxon>Alcaligenaceae</taxon>
        <taxon>Castellaniella</taxon>
    </lineage>
</organism>
<dbReference type="PANTHER" id="PTHR43081">
    <property type="entry name" value="ADENYLATE CYCLASE, TERMINAL-DIFFERENTIATION SPECIFIC-RELATED"/>
    <property type="match status" value="1"/>
</dbReference>
<protein>
    <submittedName>
        <fullName evidence="3">CHASE2 domain-containing protein</fullName>
    </submittedName>
</protein>
<keyword evidence="4" id="KW-1185">Reference proteome</keyword>
<feature type="transmembrane region" description="Helical" evidence="1">
    <location>
        <begin position="424"/>
        <end position="447"/>
    </location>
</feature>
<keyword evidence="1" id="KW-1133">Transmembrane helix</keyword>
<dbReference type="InterPro" id="IPR007890">
    <property type="entry name" value="CHASE2"/>
</dbReference>
<dbReference type="InterPro" id="IPR001054">
    <property type="entry name" value="A/G_cyclase"/>
</dbReference>
<feature type="domain" description="Guanylate cyclase" evidence="2">
    <location>
        <begin position="489"/>
        <end position="621"/>
    </location>
</feature>
<dbReference type="Pfam" id="PF00211">
    <property type="entry name" value="Guanylate_cyc"/>
    <property type="match status" value="1"/>
</dbReference>
<dbReference type="InterPro" id="IPR029787">
    <property type="entry name" value="Nucleotide_cyclase"/>
</dbReference>
<dbReference type="Proteomes" id="UP001595756">
    <property type="component" value="Unassembled WGS sequence"/>
</dbReference>
<gene>
    <name evidence="3" type="ORF">ACFO0J_06175</name>
</gene>
<evidence type="ECO:0000313" key="3">
    <source>
        <dbReference type="EMBL" id="MFC4297624.1"/>
    </source>
</evidence>
<evidence type="ECO:0000256" key="1">
    <source>
        <dbReference type="SAM" id="Phobius"/>
    </source>
</evidence>
<dbReference type="EMBL" id="JBHSDY010000003">
    <property type="protein sequence ID" value="MFC4297624.1"/>
    <property type="molecule type" value="Genomic_DNA"/>
</dbReference>
<dbReference type="SMART" id="SM01080">
    <property type="entry name" value="CHASE2"/>
    <property type="match status" value="1"/>
</dbReference>
<dbReference type="PROSITE" id="PS50125">
    <property type="entry name" value="GUANYLATE_CYCLASE_2"/>
    <property type="match status" value="1"/>
</dbReference>
<dbReference type="InterPro" id="IPR050697">
    <property type="entry name" value="Adenylyl/Guanylyl_Cyclase_3/4"/>
</dbReference>
<dbReference type="SUPFAM" id="SSF55073">
    <property type="entry name" value="Nucleotide cyclase"/>
    <property type="match status" value="1"/>
</dbReference>